<dbReference type="Pfam" id="PF13843">
    <property type="entry name" value="DDE_Tnp_1_7"/>
    <property type="match status" value="1"/>
</dbReference>
<evidence type="ECO:0000313" key="4">
    <source>
        <dbReference type="Proteomes" id="UP000663834"/>
    </source>
</evidence>
<dbReference type="PANTHER" id="PTHR46599">
    <property type="entry name" value="PIGGYBAC TRANSPOSABLE ELEMENT-DERIVED PROTEIN 4"/>
    <property type="match status" value="1"/>
</dbReference>
<name>A0A816HG19_9BILA</name>
<evidence type="ECO:0000313" key="3">
    <source>
        <dbReference type="EMBL" id="CAF1686435.1"/>
    </source>
</evidence>
<organism evidence="3 4">
    <name type="scientific">Rotaria magnacalcarata</name>
    <dbReference type="NCBI Taxonomy" id="392030"/>
    <lineage>
        <taxon>Eukaryota</taxon>
        <taxon>Metazoa</taxon>
        <taxon>Spiralia</taxon>
        <taxon>Gnathifera</taxon>
        <taxon>Rotifera</taxon>
        <taxon>Eurotatoria</taxon>
        <taxon>Bdelloidea</taxon>
        <taxon>Philodinida</taxon>
        <taxon>Philodinidae</taxon>
        <taxon>Rotaria</taxon>
    </lineage>
</organism>
<proteinExistence type="predicted"/>
<dbReference type="EMBL" id="CAJNOW010022055">
    <property type="protein sequence ID" value="CAF1686435.1"/>
    <property type="molecule type" value="Genomic_DNA"/>
</dbReference>
<feature type="compositionally biased region" description="Low complexity" evidence="1">
    <location>
        <begin position="24"/>
        <end position="34"/>
    </location>
</feature>
<sequence length="149" mass="17013">MSPVPKSNLKRIRNILLADENGINNDLNDNQGSDSDSDSDFLATGSDDTSNSEHISEESDLSNSDFEHGDVVTTILDAFKLFFTNEMLELIILHTNLYAKRYYDKKIRPRQDSNNIRSDSHFWKPVDRIELESFIGLLIQSGVHRSNHE</sequence>
<protein>
    <recommendedName>
        <fullName evidence="2">PiggyBac transposable element-derived protein domain-containing protein</fullName>
    </recommendedName>
</protein>
<accession>A0A816HG19</accession>
<dbReference type="Proteomes" id="UP000663834">
    <property type="component" value="Unassembled WGS sequence"/>
</dbReference>
<comment type="caution">
    <text evidence="3">The sequence shown here is derived from an EMBL/GenBank/DDBJ whole genome shotgun (WGS) entry which is preliminary data.</text>
</comment>
<reference evidence="3" key="1">
    <citation type="submission" date="2021-02" db="EMBL/GenBank/DDBJ databases">
        <authorList>
            <person name="Nowell W R."/>
        </authorList>
    </citation>
    <scope>NUCLEOTIDE SEQUENCE</scope>
</reference>
<gene>
    <name evidence="3" type="ORF">KQP761_LOCUS38777</name>
</gene>
<evidence type="ECO:0000256" key="1">
    <source>
        <dbReference type="SAM" id="MobiDB-lite"/>
    </source>
</evidence>
<dbReference type="AlphaFoldDB" id="A0A816HG19"/>
<dbReference type="OrthoDB" id="10057959at2759"/>
<dbReference type="PANTHER" id="PTHR46599:SF6">
    <property type="entry name" value="DUAL SPECIFICITY PHOSPHATASE 26"/>
    <property type="match status" value="1"/>
</dbReference>
<feature type="region of interest" description="Disordered" evidence="1">
    <location>
        <begin position="22"/>
        <end position="65"/>
    </location>
</feature>
<feature type="domain" description="PiggyBac transposable element-derived protein" evidence="2">
    <location>
        <begin position="77"/>
        <end position="147"/>
    </location>
</feature>
<evidence type="ECO:0000259" key="2">
    <source>
        <dbReference type="Pfam" id="PF13843"/>
    </source>
</evidence>
<dbReference type="InterPro" id="IPR029526">
    <property type="entry name" value="PGBD"/>
</dbReference>